<reference evidence="4 5" key="1">
    <citation type="submission" date="2025-04" db="UniProtKB">
        <authorList>
            <consortium name="RefSeq"/>
        </authorList>
    </citation>
    <scope>IDENTIFICATION</scope>
    <source>
        <tissue evidence="4 5">Leaves</tissue>
    </source>
</reference>
<dbReference type="Gene3D" id="1.25.40.10">
    <property type="entry name" value="Tetratricopeptide repeat domain"/>
    <property type="match status" value="2"/>
</dbReference>
<name>A0A2I4FF12_JUGRE</name>
<sequence>MPFLPRLTCFSLLNHNTPKTVRHVKQIHAQLITNALKVPFLLAKLMEKYCFLSSSPHAHLILEHFGNANLFLLNTLIRCTQPKDSILVFANWVSKGKLAFNDFTYTFVLGACARAPALSTLWEGRQIHGQVLKHGGISNILVQTTMIYFYANNKDVLSARMVFDEMVVRSYVTWNTMITGYCSQREISKECARDALALFRQMLDDGCGVKPTDTTMVCILSVAAQLGVLETGTCVHGYIEKTICVPENDVFIGTGLVDMYSKCGCLESALSVFRRMNERNVLTWTAMATGLAIHGRGKEALQLLDVMWAYGVRPNGVTCTSLLFACCHVGLVEEGLHLFDKMKSKFGVIPGMQHYGCIVDLLGRAGHLKEAYEFIRGMPIEPDAILWRSLLSACKVHGDVATGEKVGKLLLQLHPEKSAVDLVLRGEDYIALSNVYASAERWEDMETVRQKMKIKGIENKPGCSSIQTMSNPL</sequence>
<dbReference type="InterPro" id="IPR046848">
    <property type="entry name" value="E_motif"/>
</dbReference>
<dbReference type="FunFam" id="1.25.40.10:FF:000090">
    <property type="entry name" value="Pentatricopeptide repeat-containing protein, chloroplastic"/>
    <property type="match status" value="1"/>
</dbReference>
<dbReference type="Pfam" id="PF20431">
    <property type="entry name" value="E_motif"/>
    <property type="match status" value="1"/>
</dbReference>
<evidence type="ECO:0000256" key="1">
    <source>
        <dbReference type="ARBA" id="ARBA00022737"/>
    </source>
</evidence>
<dbReference type="Proteomes" id="UP000235220">
    <property type="component" value="Chromosome 8"/>
</dbReference>
<dbReference type="Gramene" id="Jr08_15910_p1">
    <property type="protein sequence ID" value="cds.Jr08_15910_p1"/>
    <property type="gene ID" value="Jr08_15910"/>
</dbReference>
<proteinExistence type="predicted"/>
<organism evidence="3 4">
    <name type="scientific">Juglans regia</name>
    <name type="common">English walnut</name>
    <dbReference type="NCBI Taxonomy" id="51240"/>
    <lineage>
        <taxon>Eukaryota</taxon>
        <taxon>Viridiplantae</taxon>
        <taxon>Streptophyta</taxon>
        <taxon>Embryophyta</taxon>
        <taxon>Tracheophyta</taxon>
        <taxon>Spermatophyta</taxon>
        <taxon>Magnoliopsida</taxon>
        <taxon>eudicotyledons</taxon>
        <taxon>Gunneridae</taxon>
        <taxon>Pentapetalae</taxon>
        <taxon>rosids</taxon>
        <taxon>fabids</taxon>
        <taxon>Fagales</taxon>
        <taxon>Juglandaceae</taxon>
        <taxon>Juglans</taxon>
    </lineage>
</organism>
<protein>
    <submittedName>
        <fullName evidence="4 5">Pentatricopeptide repeat-containing protein At3g18970</fullName>
    </submittedName>
</protein>
<dbReference type="InterPro" id="IPR011990">
    <property type="entry name" value="TPR-like_helical_dom_sf"/>
</dbReference>
<dbReference type="GeneID" id="108998194"/>
<dbReference type="NCBIfam" id="TIGR00756">
    <property type="entry name" value="PPR"/>
    <property type="match status" value="4"/>
</dbReference>
<dbReference type="Pfam" id="PF01535">
    <property type="entry name" value="PPR"/>
    <property type="match status" value="3"/>
</dbReference>
<evidence type="ECO:0000256" key="2">
    <source>
        <dbReference type="PROSITE-ProRule" id="PRU00708"/>
    </source>
</evidence>
<dbReference type="KEGG" id="jre:108998194"/>
<evidence type="ECO:0000313" key="5">
    <source>
        <dbReference type="RefSeq" id="XP_035549306.1"/>
    </source>
</evidence>
<dbReference type="Gramene" id="Jr08_15920_p1">
    <property type="protein sequence ID" value="cds.Jr08_15920_p1"/>
    <property type="gene ID" value="Jr08_15920"/>
</dbReference>
<evidence type="ECO:0000313" key="4">
    <source>
        <dbReference type="RefSeq" id="XP_018830231.2"/>
    </source>
</evidence>
<dbReference type="InterPro" id="IPR002885">
    <property type="entry name" value="PPR_rpt"/>
</dbReference>
<dbReference type="PROSITE" id="PS51375">
    <property type="entry name" value="PPR"/>
    <property type="match status" value="3"/>
</dbReference>
<dbReference type="PANTHER" id="PTHR47926:SF537">
    <property type="entry name" value="PENTACOTRIPEPTIDE-REPEAT REGION OF PRORP DOMAIN-CONTAINING PROTEIN"/>
    <property type="match status" value="1"/>
</dbReference>
<dbReference type="Pfam" id="PF13041">
    <property type="entry name" value="PPR_2"/>
    <property type="match status" value="1"/>
</dbReference>
<dbReference type="RefSeq" id="XP_035549306.1">
    <property type="nucleotide sequence ID" value="XM_035693413.1"/>
</dbReference>
<dbReference type="InterPro" id="IPR046960">
    <property type="entry name" value="PPR_At4g14850-like_plant"/>
</dbReference>
<keyword evidence="3" id="KW-1185">Reference proteome</keyword>
<feature type="repeat" description="PPR" evidence="2">
    <location>
        <begin position="315"/>
        <end position="345"/>
    </location>
</feature>
<dbReference type="PANTHER" id="PTHR47926">
    <property type="entry name" value="PENTATRICOPEPTIDE REPEAT-CONTAINING PROTEIN"/>
    <property type="match status" value="1"/>
</dbReference>
<dbReference type="GO" id="GO:0003723">
    <property type="term" value="F:RNA binding"/>
    <property type="evidence" value="ECO:0007669"/>
    <property type="project" value="InterPro"/>
</dbReference>
<feature type="repeat" description="PPR" evidence="2">
    <location>
        <begin position="280"/>
        <end position="314"/>
    </location>
</feature>
<evidence type="ECO:0000313" key="3">
    <source>
        <dbReference type="Proteomes" id="UP000235220"/>
    </source>
</evidence>
<dbReference type="RefSeq" id="XP_018830231.2">
    <property type="nucleotide sequence ID" value="XM_018974686.2"/>
</dbReference>
<keyword evidence="1" id="KW-0677">Repeat</keyword>
<dbReference type="STRING" id="51240.A0A2I4FF12"/>
<dbReference type="GO" id="GO:0009451">
    <property type="term" value="P:RNA modification"/>
    <property type="evidence" value="ECO:0007669"/>
    <property type="project" value="InterPro"/>
</dbReference>
<accession>A0A2I4FF12</accession>
<gene>
    <name evidence="4 5" type="primary">LOC108998194</name>
</gene>
<dbReference type="AlphaFoldDB" id="A0A2I4FF12"/>
<dbReference type="OrthoDB" id="992115at2759"/>
<feature type="repeat" description="PPR" evidence="2">
    <location>
        <begin position="170"/>
        <end position="209"/>
    </location>
</feature>